<keyword evidence="3" id="KW-1185">Reference proteome</keyword>
<name>A0AA40GBA0_9HYME</name>
<comment type="caution">
    <text evidence="2">The sequence shown here is derived from an EMBL/GenBank/DDBJ whole genome shotgun (WGS) entry which is preliminary data.</text>
</comment>
<evidence type="ECO:0000313" key="3">
    <source>
        <dbReference type="Proteomes" id="UP001177670"/>
    </source>
</evidence>
<proteinExistence type="predicted"/>
<keyword evidence="1" id="KW-0732">Signal</keyword>
<dbReference type="Proteomes" id="UP001177670">
    <property type="component" value="Unassembled WGS sequence"/>
</dbReference>
<organism evidence="2 3">
    <name type="scientific">Melipona bicolor</name>
    <dbReference type="NCBI Taxonomy" id="60889"/>
    <lineage>
        <taxon>Eukaryota</taxon>
        <taxon>Metazoa</taxon>
        <taxon>Ecdysozoa</taxon>
        <taxon>Arthropoda</taxon>
        <taxon>Hexapoda</taxon>
        <taxon>Insecta</taxon>
        <taxon>Pterygota</taxon>
        <taxon>Neoptera</taxon>
        <taxon>Endopterygota</taxon>
        <taxon>Hymenoptera</taxon>
        <taxon>Apocrita</taxon>
        <taxon>Aculeata</taxon>
        <taxon>Apoidea</taxon>
        <taxon>Anthophila</taxon>
        <taxon>Apidae</taxon>
        <taxon>Melipona</taxon>
    </lineage>
</organism>
<dbReference type="AlphaFoldDB" id="A0AA40GBA0"/>
<accession>A0AA40GBA0</accession>
<reference evidence="2" key="1">
    <citation type="submission" date="2021-10" db="EMBL/GenBank/DDBJ databases">
        <title>Melipona bicolor Genome sequencing and assembly.</title>
        <authorList>
            <person name="Araujo N.S."/>
            <person name="Arias M.C."/>
        </authorList>
    </citation>
    <scope>NUCLEOTIDE SEQUENCE</scope>
    <source>
        <strain evidence="2">USP_2M_L1-L4_2017</strain>
        <tissue evidence="2">Whole body</tissue>
    </source>
</reference>
<evidence type="ECO:0000256" key="1">
    <source>
        <dbReference type="SAM" id="SignalP"/>
    </source>
</evidence>
<gene>
    <name evidence="2" type="ORF">K0M31_007370</name>
</gene>
<evidence type="ECO:0000313" key="2">
    <source>
        <dbReference type="EMBL" id="KAK1134588.1"/>
    </source>
</evidence>
<feature type="signal peptide" evidence="1">
    <location>
        <begin position="1"/>
        <end position="27"/>
    </location>
</feature>
<feature type="chain" id="PRO_5041353294" evidence="1">
    <location>
        <begin position="28"/>
        <end position="142"/>
    </location>
</feature>
<protein>
    <submittedName>
        <fullName evidence="2">Uncharacterized protein</fullName>
    </submittedName>
</protein>
<sequence length="142" mass="16563">MLADNEESMNPVFRLVFTLLWLGSTLTHRFVQAGKDVWKTSDEASVERIAGPDPREYFHDDEREQPGMYHRRVYVRAKTREQNRESFFNRRGPETGRIMVSYLRSTRHRGALACKADRWLNVLELTSQDIQVFGISLICPTS</sequence>
<dbReference type="EMBL" id="JAHYIQ010000002">
    <property type="protein sequence ID" value="KAK1134588.1"/>
    <property type="molecule type" value="Genomic_DNA"/>
</dbReference>